<dbReference type="InterPro" id="IPR038717">
    <property type="entry name" value="Tc1-like_DDE_dom"/>
</dbReference>
<dbReference type="SUPFAM" id="SSF46689">
    <property type="entry name" value="Homeodomain-like"/>
    <property type="match status" value="1"/>
</dbReference>
<evidence type="ECO:0000256" key="12">
    <source>
        <dbReference type="RuleBase" id="RU003832"/>
    </source>
</evidence>
<feature type="domain" description="Tc1-like transposase DDE" evidence="15">
    <location>
        <begin position="144"/>
        <end position="281"/>
    </location>
</feature>
<dbReference type="PANTHER" id="PTHR48438:SF1">
    <property type="entry name" value="ALPHA-(1,3)-FUCOSYLTRANSFERASE C-RELATED"/>
    <property type="match status" value="1"/>
</dbReference>
<dbReference type="Gene3D" id="1.10.10.10">
    <property type="entry name" value="Winged helix-like DNA-binding domain superfamily/Winged helix DNA-binding domain"/>
    <property type="match status" value="1"/>
</dbReference>
<keyword evidence="6 12" id="KW-0812">Transmembrane</keyword>
<keyword evidence="4 12" id="KW-0328">Glycosyltransferase</keyword>
<dbReference type="InterPro" id="IPR055270">
    <property type="entry name" value="Glyco_tran_10_C"/>
</dbReference>
<dbReference type="SUPFAM" id="SSF53756">
    <property type="entry name" value="UDP-Glycosyltransferase/glycogen phosphorylase"/>
    <property type="match status" value="1"/>
</dbReference>
<keyword evidence="10" id="KW-0472">Membrane</keyword>
<keyword evidence="7" id="KW-0735">Signal-anchor</keyword>
<dbReference type="AlphaFoldDB" id="A0A7I8VJK1"/>
<dbReference type="InterPro" id="IPR036388">
    <property type="entry name" value="WH-like_DNA-bd_sf"/>
</dbReference>
<dbReference type="GO" id="GO:0015074">
    <property type="term" value="P:DNA integration"/>
    <property type="evidence" value="ECO:0007669"/>
    <property type="project" value="InterPro"/>
</dbReference>
<evidence type="ECO:0000259" key="15">
    <source>
        <dbReference type="Pfam" id="PF13358"/>
    </source>
</evidence>
<dbReference type="Proteomes" id="UP000549394">
    <property type="component" value="Unassembled WGS sequence"/>
</dbReference>
<dbReference type="InterPro" id="IPR009057">
    <property type="entry name" value="Homeodomain-like_sf"/>
</dbReference>
<dbReference type="Pfam" id="PF17039">
    <property type="entry name" value="Glyco_tran_10_N"/>
    <property type="match status" value="1"/>
</dbReference>
<evidence type="ECO:0000256" key="5">
    <source>
        <dbReference type="ARBA" id="ARBA00022679"/>
    </source>
</evidence>
<comment type="similarity">
    <text evidence="3 12">Belongs to the glycosyltransferase 10 family.</text>
</comment>
<dbReference type="Pfam" id="PF00852">
    <property type="entry name" value="Glyco_transf_10"/>
    <property type="match status" value="1"/>
</dbReference>
<dbReference type="Gene3D" id="3.30.420.10">
    <property type="entry name" value="Ribonuclease H-like superfamily/Ribonuclease H"/>
    <property type="match status" value="1"/>
</dbReference>
<dbReference type="GO" id="GO:0032580">
    <property type="term" value="C:Golgi cisterna membrane"/>
    <property type="evidence" value="ECO:0007669"/>
    <property type="project" value="UniProtKB-SubCell"/>
</dbReference>
<evidence type="ECO:0000313" key="18">
    <source>
        <dbReference type="Proteomes" id="UP000549394"/>
    </source>
</evidence>
<dbReference type="Pfam" id="PF13358">
    <property type="entry name" value="DDE_3"/>
    <property type="match status" value="1"/>
</dbReference>
<dbReference type="InterPro" id="IPR002492">
    <property type="entry name" value="Transposase_Tc1-like"/>
</dbReference>
<evidence type="ECO:0000256" key="9">
    <source>
        <dbReference type="ARBA" id="ARBA00023034"/>
    </source>
</evidence>
<name>A0A7I8VJK1_9ANNE</name>
<evidence type="ECO:0000256" key="6">
    <source>
        <dbReference type="ARBA" id="ARBA00022692"/>
    </source>
</evidence>
<dbReference type="OrthoDB" id="427096at2759"/>
<evidence type="ECO:0000256" key="11">
    <source>
        <dbReference type="ARBA" id="ARBA00023180"/>
    </source>
</evidence>
<protein>
    <recommendedName>
        <fullName evidence="12">Fucosyltransferase</fullName>
        <ecNumber evidence="12">2.4.1.-</ecNumber>
    </recommendedName>
</protein>
<proteinExistence type="inferred from homology"/>
<gene>
    <name evidence="17" type="ORF">DGYR_LOCUS4177</name>
</gene>
<comment type="subcellular location">
    <subcellularLocation>
        <location evidence="1">Golgi apparatus membrane</location>
        <topology evidence="1">Single-pass type II membrane protein</topology>
    </subcellularLocation>
    <subcellularLocation>
        <location evidence="12">Golgi apparatus</location>
        <location evidence="12">Golgi stack membrane</location>
        <topology evidence="12">Single-pass type II membrane protein</topology>
    </subcellularLocation>
</comment>
<feature type="domain" description="Fucosyltransferase N-terminal" evidence="16">
    <location>
        <begin position="359"/>
        <end position="474"/>
    </location>
</feature>
<evidence type="ECO:0000259" key="14">
    <source>
        <dbReference type="Pfam" id="PF01498"/>
    </source>
</evidence>
<dbReference type="EMBL" id="CAJFCJ010000006">
    <property type="protein sequence ID" value="CAD5115436.1"/>
    <property type="molecule type" value="Genomic_DNA"/>
</dbReference>
<evidence type="ECO:0000256" key="8">
    <source>
        <dbReference type="ARBA" id="ARBA00022989"/>
    </source>
</evidence>
<keyword evidence="5 12" id="KW-0808">Transferase</keyword>
<evidence type="ECO:0000259" key="13">
    <source>
        <dbReference type="Pfam" id="PF00852"/>
    </source>
</evidence>
<dbReference type="EC" id="2.4.1.-" evidence="12"/>
<keyword evidence="9 12" id="KW-0333">Golgi apparatus</keyword>
<dbReference type="InterPro" id="IPR001503">
    <property type="entry name" value="Glyco_trans_10"/>
</dbReference>
<dbReference type="GO" id="GO:0006313">
    <property type="term" value="P:DNA transposition"/>
    <property type="evidence" value="ECO:0007669"/>
    <property type="project" value="InterPro"/>
</dbReference>
<keyword evidence="11" id="KW-0325">Glycoprotein</keyword>
<evidence type="ECO:0000256" key="2">
    <source>
        <dbReference type="ARBA" id="ARBA00004922"/>
    </source>
</evidence>
<reference evidence="17 18" key="1">
    <citation type="submission" date="2020-08" db="EMBL/GenBank/DDBJ databases">
        <authorList>
            <person name="Hejnol A."/>
        </authorList>
    </citation>
    <scope>NUCLEOTIDE SEQUENCE [LARGE SCALE GENOMIC DNA]</scope>
</reference>
<evidence type="ECO:0000259" key="16">
    <source>
        <dbReference type="Pfam" id="PF17039"/>
    </source>
</evidence>
<evidence type="ECO:0000256" key="3">
    <source>
        <dbReference type="ARBA" id="ARBA00008919"/>
    </source>
</evidence>
<sequence>MVVIDNRFRHLVVGKHQEGLSLNKTAKVLKISRCAQRIWKKFKLHKTIDNLSKSGRPHKLNDADERKLCLISKRNPFWGAKKILSASLFASVISLSTCKSILRKHNLRGYVATKKPLLKKRHVSNRHNFCKRLLSWTTDEINAIVFSDETRIDLYPKRRQFVRRHPSDRYKAKYCIKTFKEANGSLNIWGFIKSDGSRGIHLYKGSLNSEKYQEILEKSVLPNYNRSHILMQDGAPCHTSKSTLNYLKKERVKYLEDWPAQSPDLNPIENLWSFLKGRVSLIKSKKFQLSEQEEESLELNRYVFLNRQPVFPWKKYSPGKNTSLNTKIGPKFFDALRKNRRSYISGTIPEDQREEKKVLTILYYIHFYGVISDWQFGFGRQPFIKGGCRIDRCTATADRSQLKTADAVLFHNSGFGSLPESKLFPSFRRPPQQKWLIHAMESNVHALLNVRRLSNKFNGTVTFKRHSDVYSPYGHYEPPGEKGHQPNKNYAEGKTELAAWFVSHCKTQSKREIYGNQLSKYMTIHVYGACGKDKRYKCKRTKSDNECYEMLDKKYKFYLSFENSLCTDYITEKAYKVLKHHVVPIVLGNVAYEEILPEHSFINVKSFRSPKLLAKYIEYLDKNDTAYNEYFKWKKDYRVVHHNNKNLLCDICEYLHASRNWTKVYTKPEYHWDTLDQCIKPKDYYKEIADEILEEL</sequence>
<evidence type="ECO:0000256" key="7">
    <source>
        <dbReference type="ARBA" id="ARBA00022968"/>
    </source>
</evidence>
<dbReference type="Gene3D" id="3.40.50.11660">
    <property type="entry name" value="Glycosyl transferase family 10, C-terminal domain"/>
    <property type="match status" value="1"/>
</dbReference>
<organism evidence="17 18">
    <name type="scientific">Dimorphilus gyrociliatus</name>
    <dbReference type="NCBI Taxonomy" id="2664684"/>
    <lineage>
        <taxon>Eukaryota</taxon>
        <taxon>Metazoa</taxon>
        <taxon>Spiralia</taxon>
        <taxon>Lophotrochozoa</taxon>
        <taxon>Annelida</taxon>
        <taxon>Polychaeta</taxon>
        <taxon>Polychaeta incertae sedis</taxon>
        <taxon>Dinophilidae</taxon>
        <taxon>Dimorphilus</taxon>
    </lineage>
</organism>
<evidence type="ECO:0000256" key="10">
    <source>
        <dbReference type="ARBA" id="ARBA00023136"/>
    </source>
</evidence>
<dbReference type="InterPro" id="IPR038577">
    <property type="entry name" value="GT10-like_C_sf"/>
</dbReference>
<dbReference type="GO" id="GO:0003677">
    <property type="term" value="F:DNA binding"/>
    <property type="evidence" value="ECO:0007669"/>
    <property type="project" value="InterPro"/>
</dbReference>
<evidence type="ECO:0000256" key="1">
    <source>
        <dbReference type="ARBA" id="ARBA00004323"/>
    </source>
</evidence>
<dbReference type="GO" id="GO:0008417">
    <property type="term" value="F:fucosyltransferase activity"/>
    <property type="evidence" value="ECO:0007669"/>
    <property type="project" value="InterPro"/>
</dbReference>
<evidence type="ECO:0000313" key="17">
    <source>
        <dbReference type="EMBL" id="CAD5115436.1"/>
    </source>
</evidence>
<dbReference type="UniPathway" id="UPA00378"/>
<dbReference type="FunFam" id="3.40.50.11660:FF:000004">
    <property type="entry name" value="Glycoprotein 3-alpha-L-fucosyltransferase A"/>
    <property type="match status" value="1"/>
</dbReference>
<comment type="pathway">
    <text evidence="2">Protein modification; protein glycosylation.</text>
</comment>
<feature type="domain" description="Fucosyltransferase C-terminal" evidence="13">
    <location>
        <begin position="492"/>
        <end position="666"/>
    </location>
</feature>
<dbReference type="PANTHER" id="PTHR48438">
    <property type="entry name" value="ALPHA-(1,3)-FUCOSYLTRANSFERASE C-RELATED"/>
    <property type="match status" value="1"/>
</dbReference>
<keyword evidence="8" id="KW-1133">Transmembrane helix</keyword>
<dbReference type="GO" id="GO:0000139">
    <property type="term" value="C:Golgi membrane"/>
    <property type="evidence" value="ECO:0007669"/>
    <property type="project" value="UniProtKB-SubCell"/>
</dbReference>
<dbReference type="Pfam" id="PF01498">
    <property type="entry name" value="HTH_Tnp_Tc3_2"/>
    <property type="match status" value="1"/>
</dbReference>
<comment type="caution">
    <text evidence="17">The sequence shown here is derived from an EMBL/GenBank/DDBJ whole genome shotgun (WGS) entry which is preliminary data.</text>
</comment>
<feature type="domain" description="Transposase Tc1-like" evidence="14">
    <location>
        <begin position="66"/>
        <end position="132"/>
    </location>
</feature>
<dbReference type="InterPro" id="IPR031481">
    <property type="entry name" value="Glyco_tran_10_N"/>
</dbReference>
<evidence type="ECO:0000256" key="4">
    <source>
        <dbReference type="ARBA" id="ARBA00022676"/>
    </source>
</evidence>
<accession>A0A7I8VJK1</accession>
<keyword evidence="18" id="KW-1185">Reference proteome</keyword>
<dbReference type="InterPro" id="IPR036397">
    <property type="entry name" value="RNaseH_sf"/>
</dbReference>